<dbReference type="EMBL" id="DACRBY010000028">
    <property type="protein sequence ID" value="HAS8541988.1"/>
    <property type="molecule type" value="Genomic_DNA"/>
</dbReference>
<proteinExistence type="predicted"/>
<reference evidence="3" key="3">
    <citation type="submission" date="2019-01" db="EMBL/GenBank/DDBJ databases">
        <authorList>
            <consortium name="NCBI Pathogen Detection Project"/>
        </authorList>
    </citation>
    <scope>NUCLEOTIDE SEQUENCE</scope>
    <source>
        <strain evidence="3">BCW_3452</strain>
    </source>
</reference>
<dbReference type="InterPro" id="IPR013702">
    <property type="entry name" value="FIST_domain_N"/>
</dbReference>
<evidence type="ECO:0000313" key="5">
    <source>
        <dbReference type="Proteomes" id="UP000054370"/>
    </source>
</evidence>
<evidence type="ECO:0000313" key="3">
    <source>
        <dbReference type="EMBL" id="HAS8541988.1"/>
    </source>
</evidence>
<feature type="domain" description="FIST" evidence="1">
    <location>
        <begin position="24"/>
        <end position="217"/>
    </location>
</feature>
<reference evidence="3" key="2">
    <citation type="journal article" date="2018" name="Genome Biol.">
        <title>SKESA: strategic k-mer extension for scrupulous assemblies.</title>
        <authorList>
            <person name="Souvorov A."/>
            <person name="Agarwala R."/>
            <person name="Lipman D.J."/>
        </authorList>
    </citation>
    <scope>NUCLEOTIDE SEQUENCE</scope>
    <source>
        <strain evidence="3">BCW_3452</strain>
    </source>
</reference>
<gene>
    <name evidence="4" type="ORF">AL548_010100</name>
    <name evidence="3" type="ORF">I7730_19545</name>
</gene>
<protein>
    <recommendedName>
        <fullName evidence="6">Histidine kinase</fullName>
    </recommendedName>
</protein>
<reference evidence="4 5" key="1">
    <citation type="submission" date="2017-12" db="EMBL/GenBank/DDBJ databases">
        <title>FDA dAtabase for Regulatory Grade micrObial Sequences (FDA-ARGOS): Supporting development and validation of Infectious Disease Dx tests.</title>
        <authorList>
            <person name="Hoffmann M."/>
            <person name="Allard M."/>
            <person name="Evans P."/>
            <person name="Brown E."/>
            <person name="Tallon L.J."/>
            <person name="Sadzewicz L."/>
            <person name="Sengamalay N."/>
            <person name="Ott S."/>
            <person name="Godinez A."/>
            <person name="Nagaraj S."/>
            <person name="Vavikolanu K."/>
            <person name="Aluvathingal J."/>
            <person name="Nadendla S."/>
            <person name="Hobson J."/>
            <person name="Sichtig H."/>
        </authorList>
    </citation>
    <scope>NUCLEOTIDE SEQUENCE [LARGE SCALE GENOMIC DNA]</scope>
    <source>
        <strain evidence="5">ATCC 29307</strain>
        <strain evidence="4">FDAARGOS_118</strain>
    </source>
</reference>
<dbReference type="EMBL" id="LOSH02000004">
    <property type="protein sequence ID" value="PNM66646.1"/>
    <property type="molecule type" value="Genomic_DNA"/>
</dbReference>
<dbReference type="Proteomes" id="UP000863257">
    <property type="component" value="Unassembled WGS sequence"/>
</dbReference>
<dbReference type="Pfam" id="PF08495">
    <property type="entry name" value="FIST"/>
    <property type="match status" value="1"/>
</dbReference>
<evidence type="ECO:0008006" key="6">
    <source>
        <dbReference type="Google" id="ProtNLM"/>
    </source>
</evidence>
<evidence type="ECO:0000313" key="4">
    <source>
        <dbReference type="EMBL" id="PNM66646.1"/>
    </source>
</evidence>
<sequence>MKIEQIVWQEGHWQGLSSSSQLDSINTLIIVFGRASDASLVQLSAKMPHSQVIGCSTAGEIIDNTILEDAVVATIILFEKSTIHLASAHIEEGMRTSFNIGVQLGQELSSHKDNLKHVFVLSDGLLINGGHLVEGFHSVLPKNIKVTGGLAGDGERFEQTTVIFGNRSSSGLVVALGLYGEQLSVGYGSRGGWCPFGMERKVTRSTDNVLYELDDQDALSIYKTYLGDLAQELPASGLRFPLEISVPGQEIKLVRTLLAIDETQGSITFAGNVPKGVTAKLMRASSESLIEGARNAASLCHHDSSSPALAILISCVGRRLLLRQLAEDEVEAVSEELGENTRVCGFYSYGEIAPSSEEGSADLHNQTMTITTLSEM</sequence>
<dbReference type="PANTHER" id="PTHR40252">
    <property type="entry name" value="BLR0328 PROTEIN"/>
    <property type="match status" value="1"/>
</dbReference>
<feature type="domain" description="FIST C-domain" evidence="2">
    <location>
        <begin position="218"/>
        <end position="355"/>
    </location>
</feature>
<name>A0A6N4B0X8_VIBVL</name>
<dbReference type="SMART" id="SM00897">
    <property type="entry name" value="FIST"/>
    <property type="match status" value="1"/>
</dbReference>
<dbReference type="RefSeq" id="WP_039469672.1">
    <property type="nucleotide sequence ID" value="NZ_CP035784.1"/>
</dbReference>
<accession>A0A6N4B0X8</accession>
<evidence type="ECO:0000259" key="2">
    <source>
        <dbReference type="SMART" id="SM01204"/>
    </source>
</evidence>
<dbReference type="PANTHER" id="PTHR40252:SF2">
    <property type="entry name" value="BLR0328 PROTEIN"/>
    <property type="match status" value="1"/>
</dbReference>
<organism evidence="3">
    <name type="scientific">Vibrio vulnificus</name>
    <dbReference type="NCBI Taxonomy" id="672"/>
    <lineage>
        <taxon>Bacteria</taxon>
        <taxon>Pseudomonadati</taxon>
        <taxon>Pseudomonadota</taxon>
        <taxon>Gammaproteobacteria</taxon>
        <taxon>Vibrionales</taxon>
        <taxon>Vibrionaceae</taxon>
        <taxon>Vibrio</taxon>
    </lineage>
</organism>
<comment type="caution">
    <text evidence="3">The sequence shown here is derived from an EMBL/GenBank/DDBJ whole genome shotgun (WGS) entry which is preliminary data.</text>
</comment>
<dbReference type="SMART" id="SM01204">
    <property type="entry name" value="FIST_C"/>
    <property type="match status" value="1"/>
</dbReference>
<dbReference type="Pfam" id="PF10442">
    <property type="entry name" value="FIST_C"/>
    <property type="match status" value="1"/>
</dbReference>
<keyword evidence="5" id="KW-1185">Reference proteome</keyword>
<dbReference type="AlphaFoldDB" id="A0A6N4B0X8"/>
<evidence type="ECO:0000259" key="1">
    <source>
        <dbReference type="SMART" id="SM00897"/>
    </source>
</evidence>
<dbReference type="Proteomes" id="UP000054370">
    <property type="component" value="Unassembled WGS sequence"/>
</dbReference>
<dbReference type="InterPro" id="IPR019494">
    <property type="entry name" value="FIST_C"/>
</dbReference>